<reference evidence="1 2" key="1">
    <citation type="submission" date="2020-04" db="EMBL/GenBank/DDBJ databases">
        <authorList>
            <person name="De Canck E."/>
        </authorList>
    </citation>
    <scope>NUCLEOTIDE SEQUENCE [LARGE SCALE GENOMIC DNA]</scope>
    <source>
        <strain evidence="1 2">LMG 28138</strain>
    </source>
</reference>
<sequence length="63" mass="7094">MSKTQDALKWLSENPDRTVYAAAKEFKVASSTLYKAIKQRDVTQDQRCPCCGQLIREGKQDGS</sequence>
<evidence type="ECO:0000313" key="2">
    <source>
        <dbReference type="Proteomes" id="UP000494115"/>
    </source>
</evidence>
<keyword evidence="2" id="KW-1185">Reference proteome</keyword>
<dbReference type="RefSeq" id="WP_175104364.1">
    <property type="nucleotide sequence ID" value="NZ_CADIKM010000006.1"/>
</dbReference>
<organism evidence="1 2">
    <name type="scientific">Pararobbsia alpina</name>
    <dbReference type="NCBI Taxonomy" id="621374"/>
    <lineage>
        <taxon>Bacteria</taxon>
        <taxon>Pseudomonadati</taxon>
        <taxon>Pseudomonadota</taxon>
        <taxon>Betaproteobacteria</taxon>
        <taxon>Burkholderiales</taxon>
        <taxon>Burkholderiaceae</taxon>
        <taxon>Pararobbsia</taxon>
    </lineage>
</organism>
<proteinExistence type="predicted"/>
<accession>A0A6S7BB29</accession>
<gene>
    <name evidence="1" type="ORF">LMG28138_01750</name>
</gene>
<dbReference type="EMBL" id="CADIKM010000006">
    <property type="protein sequence ID" value="CAB3784153.1"/>
    <property type="molecule type" value="Genomic_DNA"/>
</dbReference>
<protein>
    <recommendedName>
        <fullName evidence="3">HTH psq-type domain-containing protein</fullName>
    </recommendedName>
</protein>
<evidence type="ECO:0000313" key="1">
    <source>
        <dbReference type="EMBL" id="CAB3784153.1"/>
    </source>
</evidence>
<name>A0A6S7BB29_9BURK</name>
<dbReference type="AlphaFoldDB" id="A0A6S7BB29"/>
<evidence type="ECO:0008006" key="3">
    <source>
        <dbReference type="Google" id="ProtNLM"/>
    </source>
</evidence>
<dbReference type="Proteomes" id="UP000494115">
    <property type="component" value="Unassembled WGS sequence"/>
</dbReference>